<evidence type="ECO:0000256" key="3">
    <source>
        <dbReference type="ARBA" id="ARBA00022741"/>
    </source>
</evidence>
<dbReference type="PRINTS" id="PR01038">
    <property type="entry name" value="TRNASYNTHARG"/>
</dbReference>
<sequence>MMKQIESQLTQVLQAIGVEKVEFSTPPNSEMGDIAFPCFWLAKKEGKSPTDVATELAIKFNDAFAKEDMIQSSLIKEVKAFGPYVNFFLDGAEVASFVLNGITEEGEQYGMHTEGKGKQVVIEFGCPNPMKVFHLGHLKNLVTGESVVRVFENAGYDVKRVNYQGDVGLHIAKVLYGLQTVPPSDGIPAKGGTDDGQHLTMEEVTEQVRMVSSRILKERVAFLGKAYTRGANAYEENKDAQKAIARLNEMVYERDSSIQEVYTTGRQWSLDYFDTIYKKLGSHFDRLYFESETYERGVELVEEGKQKGIFVESDGAVIFPGSEYDLHDRVFLNSKGYPTYEGKELALAEKHFTDFTPDQVIHVVGKEQTGYFQVVFKALEQLLPQTTGKEFHLVGGYLQLKGEQKMSSRKGNVISGDELLKEVEEKIRQILAERGEDHGLSEETIQKITGAALKYAMLKADVSQDVAFDMEESVSTTGDSGPYLLYIVARILSILEKAQNTSNKKQAIFNIQSSITPEEKKLFLLLATYPDITKRAVREYDPSHVAKYMFELAQAFNAFYAVCPVLDAEEEVKEFRILLIKTVRDVMTRGLLLLGIETVEKM</sequence>
<dbReference type="EMBL" id="PFPI01000030">
    <property type="protein sequence ID" value="PIZ93299.1"/>
    <property type="molecule type" value="Genomic_DNA"/>
</dbReference>
<evidence type="ECO:0000313" key="12">
    <source>
        <dbReference type="EMBL" id="PIZ93299.1"/>
    </source>
</evidence>
<evidence type="ECO:0000256" key="9">
    <source>
        <dbReference type="RuleBase" id="RU363038"/>
    </source>
</evidence>
<reference evidence="13" key="1">
    <citation type="submission" date="2017-09" db="EMBL/GenBank/DDBJ databases">
        <title>Depth-based differentiation of microbial function through sediment-hosted aquifers and enrichment of novel symbionts in the deep terrestrial subsurface.</title>
        <authorList>
            <person name="Probst A.J."/>
            <person name="Ladd B."/>
            <person name="Jarett J.K."/>
            <person name="Geller-Mcgrath D.E."/>
            <person name="Sieber C.M.K."/>
            <person name="Emerson J.B."/>
            <person name="Anantharaman K."/>
            <person name="Thomas B.C."/>
            <person name="Malmstrom R."/>
            <person name="Stieglmeier M."/>
            <person name="Klingl A."/>
            <person name="Woyke T."/>
            <person name="Ryan C.M."/>
            <person name="Banfield J.F."/>
        </authorList>
    </citation>
    <scope>NUCLEOTIDE SEQUENCE [LARGE SCALE GENOMIC DNA]</scope>
</reference>
<comment type="similarity">
    <text evidence="1 8 9">Belongs to the class-I aminoacyl-tRNA synthetase family.</text>
</comment>
<dbReference type="InterPro" id="IPR014729">
    <property type="entry name" value="Rossmann-like_a/b/a_fold"/>
</dbReference>
<accession>A0A2M7V439</accession>
<dbReference type="InterPro" id="IPR035684">
    <property type="entry name" value="ArgRS_core"/>
</dbReference>
<dbReference type="PANTHER" id="PTHR11956">
    <property type="entry name" value="ARGINYL-TRNA SYNTHETASE"/>
    <property type="match status" value="1"/>
</dbReference>
<dbReference type="InterPro" id="IPR001278">
    <property type="entry name" value="Arg-tRNA-ligase"/>
</dbReference>
<dbReference type="SUPFAM" id="SSF47323">
    <property type="entry name" value="Anticodon-binding domain of a subclass of class I aminoacyl-tRNA synthetases"/>
    <property type="match status" value="1"/>
</dbReference>
<dbReference type="NCBIfam" id="TIGR00456">
    <property type="entry name" value="argS"/>
    <property type="match status" value="1"/>
</dbReference>
<proteinExistence type="inferred from homology"/>
<evidence type="ECO:0000256" key="6">
    <source>
        <dbReference type="ARBA" id="ARBA00023146"/>
    </source>
</evidence>
<organism evidence="12 13">
    <name type="scientific">Candidatus Magasanikbacteria bacterium CG_4_10_14_0_2_um_filter_41_31</name>
    <dbReference type="NCBI Taxonomy" id="1974639"/>
    <lineage>
        <taxon>Bacteria</taxon>
        <taxon>Candidatus Magasanikiibacteriota</taxon>
    </lineage>
</organism>
<comment type="subunit">
    <text evidence="8">Monomer.</text>
</comment>
<dbReference type="Gene3D" id="3.40.50.620">
    <property type="entry name" value="HUPs"/>
    <property type="match status" value="1"/>
</dbReference>
<feature type="short sequence motif" description="'HIGH' region" evidence="8">
    <location>
        <begin position="127"/>
        <end position="137"/>
    </location>
</feature>
<evidence type="ECO:0000256" key="1">
    <source>
        <dbReference type="ARBA" id="ARBA00005594"/>
    </source>
</evidence>
<dbReference type="Pfam" id="PF00750">
    <property type="entry name" value="tRNA-synt_1d"/>
    <property type="match status" value="1"/>
</dbReference>
<name>A0A2M7V439_9BACT</name>
<dbReference type="FunFam" id="1.10.730.10:FF:000006">
    <property type="entry name" value="Arginyl-tRNA synthetase 2, mitochondrial"/>
    <property type="match status" value="1"/>
</dbReference>
<keyword evidence="8" id="KW-0963">Cytoplasm</keyword>
<dbReference type="Gene3D" id="1.10.730.10">
    <property type="entry name" value="Isoleucyl-tRNA Synthetase, Domain 1"/>
    <property type="match status" value="1"/>
</dbReference>
<keyword evidence="6 8" id="KW-0030">Aminoacyl-tRNA synthetase</keyword>
<evidence type="ECO:0000256" key="5">
    <source>
        <dbReference type="ARBA" id="ARBA00022917"/>
    </source>
</evidence>
<keyword evidence="4 8" id="KW-0067">ATP-binding</keyword>
<dbReference type="GO" id="GO:0005524">
    <property type="term" value="F:ATP binding"/>
    <property type="evidence" value="ECO:0007669"/>
    <property type="project" value="UniProtKB-UniRule"/>
</dbReference>
<dbReference type="SUPFAM" id="SSF55190">
    <property type="entry name" value="Arginyl-tRNA synthetase (ArgRS), N-terminal 'additional' domain"/>
    <property type="match status" value="1"/>
</dbReference>
<comment type="subcellular location">
    <subcellularLocation>
        <location evidence="8">Cytoplasm</location>
    </subcellularLocation>
</comment>
<evidence type="ECO:0000256" key="4">
    <source>
        <dbReference type="ARBA" id="ARBA00022840"/>
    </source>
</evidence>
<gene>
    <name evidence="8 12" type="primary">argS</name>
    <name evidence="12" type="ORF">COX83_02295</name>
</gene>
<feature type="domain" description="Arginyl tRNA synthetase N-terminal" evidence="11">
    <location>
        <begin position="3"/>
        <end position="89"/>
    </location>
</feature>
<dbReference type="EC" id="6.1.1.19" evidence="8"/>
<evidence type="ECO:0000256" key="2">
    <source>
        <dbReference type="ARBA" id="ARBA00022598"/>
    </source>
</evidence>
<protein>
    <recommendedName>
        <fullName evidence="8">Arginine--tRNA ligase</fullName>
        <ecNumber evidence="8">6.1.1.19</ecNumber>
    </recommendedName>
    <alternativeName>
        <fullName evidence="8">Arginyl-tRNA synthetase</fullName>
        <shortName evidence="8">ArgRS</shortName>
    </alternativeName>
</protein>
<dbReference type="InterPro" id="IPR005148">
    <property type="entry name" value="Arg-tRNA-synth_N"/>
</dbReference>
<dbReference type="Proteomes" id="UP000230078">
    <property type="component" value="Unassembled WGS sequence"/>
</dbReference>
<dbReference type="SMART" id="SM00836">
    <property type="entry name" value="DALR_1"/>
    <property type="match status" value="1"/>
</dbReference>
<dbReference type="GO" id="GO:0006420">
    <property type="term" value="P:arginyl-tRNA aminoacylation"/>
    <property type="evidence" value="ECO:0007669"/>
    <property type="project" value="UniProtKB-UniRule"/>
</dbReference>
<dbReference type="SUPFAM" id="SSF52374">
    <property type="entry name" value="Nucleotidylyl transferase"/>
    <property type="match status" value="1"/>
</dbReference>
<feature type="domain" description="DALR anticodon binding" evidence="10">
    <location>
        <begin position="484"/>
        <end position="602"/>
    </location>
</feature>
<dbReference type="InterPro" id="IPR009080">
    <property type="entry name" value="tRNAsynth_Ia_anticodon-bd"/>
</dbReference>
<keyword evidence="2 8" id="KW-0436">Ligase</keyword>
<dbReference type="AlphaFoldDB" id="A0A2M7V439"/>
<evidence type="ECO:0000259" key="11">
    <source>
        <dbReference type="SMART" id="SM01016"/>
    </source>
</evidence>
<evidence type="ECO:0000313" key="13">
    <source>
        <dbReference type="Proteomes" id="UP000230078"/>
    </source>
</evidence>
<dbReference type="GO" id="GO:0005737">
    <property type="term" value="C:cytoplasm"/>
    <property type="evidence" value="ECO:0007669"/>
    <property type="project" value="UniProtKB-SubCell"/>
</dbReference>
<dbReference type="PANTHER" id="PTHR11956:SF5">
    <property type="entry name" value="ARGININE--TRNA LIGASE, CYTOPLASMIC"/>
    <property type="match status" value="1"/>
</dbReference>
<dbReference type="Pfam" id="PF05746">
    <property type="entry name" value="DALR_1"/>
    <property type="match status" value="1"/>
</dbReference>
<evidence type="ECO:0000259" key="10">
    <source>
        <dbReference type="SMART" id="SM00836"/>
    </source>
</evidence>
<dbReference type="Pfam" id="PF03485">
    <property type="entry name" value="Arg_tRNA_synt_N"/>
    <property type="match status" value="1"/>
</dbReference>
<comment type="catalytic activity">
    <reaction evidence="7 8">
        <text>tRNA(Arg) + L-arginine + ATP = L-arginyl-tRNA(Arg) + AMP + diphosphate</text>
        <dbReference type="Rhea" id="RHEA:20301"/>
        <dbReference type="Rhea" id="RHEA-COMP:9658"/>
        <dbReference type="Rhea" id="RHEA-COMP:9673"/>
        <dbReference type="ChEBI" id="CHEBI:30616"/>
        <dbReference type="ChEBI" id="CHEBI:32682"/>
        <dbReference type="ChEBI" id="CHEBI:33019"/>
        <dbReference type="ChEBI" id="CHEBI:78442"/>
        <dbReference type="ChEBI" id="CHEBI:78513"/>
        <dbReference type="ChEBI" id="CHEBI:456215"/>
        <dbReference type="EC" id="6.1.1.19"/>
    </reaction>
</comment>
<dbReference type="InterPro" id="IPR036695">
    <property type="entry name" value="Arg-tRNA-synth_N_sf"/>
</dbReference>
<evidence type="ECO:0000256" key="7">
    <source>
        <dbReference type="ARBA" id="ARBA00049339"/>
    </source>
</evidence>
<dbReference type="Gene3D" id="3.30.1360.70">
    <property type="entry name" value="Arginyl tRNA synthetase N-terminal domain"/>
    <property type="match status" value="1"/>
</dbReference>
<dbReference type="HAMAP" id="MF_00123">
    <property type="entry name" value="Arg_tRNA_synth"/>
    <property type="match status" value="1"/>
</dbReference>
<keyword evidence="5 8" id="KW-0648">Protein biosynthesis</keyword>
<comment type="caution">
    <text evidence="12">The sequence shown here is derived from an EMBL/GenBank/DDBJ whole genome shotgun (WGS) entry which is preliminary data.</text>
</comment>
<evidence type="ECO:0000256" key="8">
    <source>
        <dbReference type="HAMAP-Rule" id="MF_00123"/>
    </source>
</evidence>
<dbReference type="InterPro" id="IPR008909">
    <property type="entry name" value="DALR_anticod-bd"/>
</dbReference>
<keyword evidence="3 8" id="KW-0547">Nucleotide-binding</keyword>
<dbReference type="GO" id="GO:0004814">
    <property type="term" value="F:arginine-tRNA ligase activity"/>
    <property type="evidence" value="ECO:0007669"/>
    <property type="project" value="UniProtKB-UniRule"/>
</dbReference>
<dbReference type="SMART" id="SM01016">
    <property type="entry name" value="Arg_tRNA_synt_N"/>
    <property type="match status" value="1"/>
</dbReference>